<dbReference type="GO" id="GO:0016020">
    <property type="term" value="C:membrane"/>
    <property type="evidence" value="ECO:0007669"/>
    <property type="project" value="UniProtKB-SubCell"/>
</dbReference>
<dbReference type="InterPro" id="IPR049453">
    <property type="entry name" value="Memb_transporter_dom"/>
</dbReference>
<evidence type="ECO:0000256" key="5">
    <source>
        <dbReference type="SAM" id="MobiDB-lite"/>
    </source>
</evidence>
<evidence type="ECO:0000313" key="10">
    <source>
        <dbReference type="EMBL" id="ODN97238.1"/>
    </source>
</evidence>
<feature type="compositionally biased region" description="Basic and acidic residues" evidence="5">
    <location>
        <begin position="512"/>
        <end position="524"/>
    </location>
</feature>
<dbReference type="GeneID" id="30193014"/>
<feature type="transmembrane region" description="Helical" evidence="6">
    <location>
        <begin position="890"/>
        <end position="910"/>
    </location>
</feature>
<dbReference type="InterPro" id="IPR018823">
    <property type="entry name" value="ArAE_2_N"/>
</dbReference>
<feature type="domain" description="Putative ER transporter 6TM N-terminal" evidence="8">
    <location>
        <begin position="140"/>
        <end position="489"/>
    </location>
</feature>
<gene>
    <name evidence="10" type="ORF">L198_03801</name>
</gene>
<accession>A0A1E3J8P3</accession>
<evidence type="ECO:0008006" key="12">
    <source>
        <dbReference type="Google" id="ProtNLM"/>
    </source>
</evidence>
<feature type="transmembrane region" description="Helical" evidence="6">
    <location>
        <begin position="842"/>
        <end position="864"/>
    </location>
</feature>
<dbReference type="PANTHER" id="PTHR37994">
    <property type="entry name" value="ARAE_2_N DOMAIN-CONTAINING PROTEIN-RELATED"/>
    <property type="match status" value="1"/>
</dbReference>
<evidence type="ECO:0000256" key="1">
    <source>
        <dbReference type="ARBA" id="ARBA00004141"/>
    </source>
</evidence>
<evidence type="ECO:0000256" key="6">
    <source>
        <dbReference type="SAM" id="Phobius"/>
    </source>
</evidence>
<proteinExistence type="predicted"/>
<feature type="transmembrane region" description="Helical" evidence="6">
    <location>
        <begin position="917"/>
        <end position="938"/>
    </location>
</feature>
<keyword evidence="11" id="KW-1185">Reference proteome</keyword>
<dbReference type="InterPro" id="IPR018820">
    <property type="entry name" value="BRE4-related_DUF2421"/>
</dbReference>
<keyword evidence="4 6" id="KW-0472">Membrane</keyword>
<dbReference type="Proteomes" id="UP000094819">
    <property type="component" value="Unassembled WGS sequence"/>
</dbReference>
<feature type="compositionally biased region" description="Polar residues" evidence="5">
    <location>
        <begin position="501"/>
        <end position="511"/>
    </location>
</feature>
<dbReference type="Pfam" id="PF10334">
    <property type="entry name" value="BRE4"/>
    <property type="match status" value="1"/>
</dbReference>
<dbReference type="RefSeq" id="XP_019031840.1">
    <property type="nucleotide sequence ID" value="XM_019175927.1"/>
</dbReference>
<comment type="subcellular location">
    <subcellularLocation>
        <location evidence="1">Membrane</location>
        <topology evidence="1">Multi-pass membrane protein</topology>
    </subcellularLocation>
</comment>
<dbReference type="Pfam" id="PF10337">
    <property type="entry name" value="ArAE_2_N"/>
    <property type="match status" value="2"/>
</dbReference>
<dbReference type="EMBL" id="AWGH01000010">
    <property type="protein sequence ID" value="ODN97238.1"/>
    <property type="molecule type" value="Genomic_DNA"/>
</dbReference>
<feature type="transmembrane region" description="Helical" evidence="6">
    <location>
        <begin position="269"/>
        <end position="287"/>
    </location>
</feature>
<keyword evidence="2 6" id="KW-0812">Transmembrane</keyword>
<evidence type="ECO:0000256" key="4">
    <source>
        <dbReference type="ARBA" id="ARBA00023136"/>
    </source>
</evidence>
<feature type="region of interest" description="Disordered" evidence="5">
    <location>
        <begin position="498"/>
        <end position="529"/>
    </location>
</feature>
<feature type="transmembrane region" description="Helical" evidence="6">
    <location>
        <begin position="944"/>
        <end position="963"/>
    </location>
</feature>
<comment type="caution">
    <text evidence="10">The sequence shown here is derived from an EMBL/GenBank/DDBJ whole genome shotgun (WGS) entry which is preliminary data.</text>
</comment>
<evidence type="ECO:0000256" key="3">
    <source>
        <dbReference type="ARBA" id="ARBA00022989"/>
    </source>
</evidence>
<feature type="region of interest" description="Disordered" evidence="5">
    <location>
        <begin position="1"/>
        <end position="114"/>
    </location>
</feature>
<dbReference type="Pfam" id="PF13515">
    <property type="entry name" value="FUSC_2"/>
    <property type="match status" value="1"/>
</dbReference>
<evidence type="ECO:0000256" key="2">
    <source>
        <dbReference type="ARBA" id="ARBA00022692"/>
    </source>
</evidence>
<feature type="transmembrane region" description="Helical" evidence="6">
    <location>
        <begin position="984"/>
        <end position="1004"/>
    </location>
</feature>
<dbReference type="OrthoDB" id="2274698at2759"/>
<dbReference type="PANTHER" id="PTHR37994:SF1">
    <property type="entry name" value="ER TRANSPORTER 6TM N-TERMINAL DOMAIN-CONTAINING PROTEIN"/>
    <property type="match status" value="1"/>
</dbReference>
<reference evidence="10 11" key="1">
    <citation type="submission" date="2016-06" db="EMBL/GenBank/DDBJ databases">
        <title>Evolution of pathogenesis and genome organization in the Tremellales.</title>
        <authorList>
            <person name="Cuomo C."/>
            <person name="Litvintseva A."/>
            <person name="Heitman J."/>
            <person name="Chen Y."/>
            <person name="Sun S."/>
            <person name="Springer D."/>
            <person name="Dromer F."/>
            <person name="Young S."/>
            <person name="Zeng Q."/>
            <person name="Chapman S."/>
            <person name="Gujja S."/>
            <person name="Saif S."/>
            <person name="Birren B."/>
        </authorList>
    </citation>
    <scope>NUCLEOTIDE SEQUENCE [LARGE SCALE GENOMIC DNA]</scope>
    <source>
        <strain evidence="10 11">CBS 7118</strain>
    </source>
</reference>
<feature type="domain" description="Integral membrane bound transporter" evidence="9">
    <location>
        <begin position="860"/>
        <end position="997"/>
    </location>
</feature>
<feature type="compositionally biased region" description="Polar residues" evidence="5">
    <location>
        <begin position="85"/>
        <end position="99"/>
    </location>
</feature>
<feature type="transmembrane region" description="Helical" evidence="6">
    <location>
        <begin position="299"/>
        <end position="318"/>
    </location>
</feature>
<keyword evidence="3 6" id="KW-1133">Transmembrane helix</keyword>
<dbReference type="AlphaFoldDB" id="A0A1E3J8P3"/>
<feature type="domain" description="Putative ER transporter 6TM N-terminal" evidence="8">
    <location>
        <begin position="578"/>
        <end position="692"/>
    </location>
</feature>
<feature type="transmembrane region" description="Helical" evidence="6">
    <location>
        <begin position="324"/>
        <end position="347"/>
    </location>
</feature>
<feature type="domain" description="DUF2421" evidence="7">
    <location>
        <begin position="1001"/>
        <end position="1096"/>
    </location>
</feature>
<feature type="transmembrane region" description="Helical" evidence="6">
    <location>
        <begin position="205"/>
        <end position="226"/>
    </location>
</feature>
<organism evidence="10 11">
    <name type="scientific">Cryptococcus wingfieldii CBS 7118</name>
    <dbReference type="NCBI Taxonomy" id="1295528"/>
    <lineage>
        <taxon>Eukaryota</taxon>
        <taxon>Fungi</taxon>
        <taxon>Dikarya</taxon>
        <taxon>Basidiomycota</taxon>
        <taxon>Agaricomycotina</taxon>
        <taxon>Tremellomycetes</taxon>
        <taxon>Tremellales</taxon>
        <taxon>Cryptococcaceae</taxon>
        <taxon>Cryptococcus</taxon>
    </lineage>
</organism>
<evidence type="ECO:0000259" key="9">
    <source>
        <dbReference type="Pfam" id="PF13515"/>
    </source>
</evidence>
<protein>
    <recommendedName>
        <fullName evidence="12">ER transporter 6TM N-terminal domain-containing protein</fullName>
    </recommendedName>
</protein>
<name>A0A1E3J8P3_9TREE</name>
<evidence type="ECO:0000313" key="11">
    <source>
        <dbReference type="Proteomes" id="UP000094819"/>
    </source>
</evidence>
<evidence type="ECO:0000259" key="8">
    <source>
        <dbReference type="Pfam" id="PF10337"/>
    </source>
</evidence>
<sequence length="1112" mass="124099">MPPQDSGSPLRLKPPAITLVRTDLESEPSNGSSHDSPDDRVPAHFRLPALQSPKRNHVRIESQDTAALPPSEQDAEDHRSHTKRPSSAITAEGKNATNTSRRSLSGDDSGDRAMRSWPEKMVTFAQLRAQKIAEHRYFSWIGPKLTWGKLKPVLRSAVSSWLGLVLIVIVPVERAIGTGSFFILIVGFMMPPYEPVVQTLEKYINLFLFASMSWVWVIIAIAIAGATRGPLDLDKVAKAEAKWGFLKESNPTKYQQRIIFDGTYLQAKPAVVCAVFLSAGTGALLWWKLRTSPSPATFPLVLSCILIDVSLTTAVFYPTNVYDIGLIFFLPMAIQAGIGTLCSILIFPESVGHSFQSKFGGVLDPLASAMKSIDELFSEAEQTVADSEDDDFLSARDTQREREGCADRLENWAGRCKGIRTKLLQSLTGLPPLRAQQRYLSVDISYSRLSGEDLRNLFDHLALLQARSGGMAFFFDVIITNAKHSHLDSSAWSVQQVAQSRPGSRATSIRNESLDDRHDNGEYEVRDDDAATPALELEDSADGSHNPNHYFGSKRFSMPGILRRSGSPHGISNSHKGSHMSLLDHLRKSQQPVGIYESTRYMDIERNFAVDTAQVLEQLDILARGCVPVIRGCQSALSKASQWIVNVNHDRHIMTWASQQTQNHKKGALDDALSQVIATLQGALDDFQISRLQIIQPYKHLFDPNYPAETGLRGKIHFRGLFQNFVAQYHLIEFSTALLELLRMMQDLDRSRPDRRLWFPRISSMLSHLQHSQKEKHLTEGDEEGHDNDAAFNRDEDELLGEAKTRNPEYKPFDSSWLNLVAKAIKVLDIFQSRSSMFAVKAAMLGALTTLPNFIASSASFYYFNRGVWCTIMAQLSKHLGYAGDTATAWLSRVVASSWGCLLGMVIWYISSGHGQGNPYGVAAACAVIFPIAAFFRVHFPGPVLTAVMLPVTMGLVIGYSYYNGTIGPLTHAEWGWDVAWRRFLCVLIGISAAWVFSYVPPVYSAKRAIRYSYARTIGITGSILCEILSHANDPHYHLKEDDEILKQLIAWRSKLNKLGARHINATREKSLRGKWPEERYKLSDGGCTRVQQLYALRPGNHYYVLACVKAR</sequence>
<evidence type="ECO:0000259" key="7">
    <source>
        <dbReference type="Pfam" id="PF10334"/>
    </source>
</evidence>